<dbReference type="InterPro" id="IPR021109">
    <property type="entry name" value="Peptidase_aspartic_dom_sf"/>
</dbReference>
<comment type="subcellular location">
    <subcellularLocation>
        <location evidence="1">Secreted</location>
        <location evidence="1">Extracellular space</location>
    </subcellularLocation>
</comment>
<dbReference type="Gene3D" id="2.40.70.10">
    <property type="entry name" value="Acid Proteases"/>
    <property type="match status" value="3"/>
</dbReference>
<dbReference type="InterPro" id="IPR032799">
    <property type="entry name" value="TAXi_C"/>
</dbReference>
<dbReference type="PROSITE" id="PS51767">
    <property type="entry name" value="PEPTIDASE_A1"/>
    <property type="match status" value="1"/>
</dbReference>
<evidence type="ECO:0000259" key="6">
    <source>
        <dbReference type="PROSITE" id="PS51767"/>
    </source>
</evidence>
<sequence>QQQTMASISQLVLITFLLCITTVSQAQTSAKPKALILPISKDASTLQYTTYLGMGTPPVQKKVVVDLAEKHLWIDCDSGYESSSYKPGYCGSAACSVSKADCVSFCPTPPKPGCNNNTCRVLIENSVRGSAGIAEVALDTISLQSTDGSKAGKTVQVPNFIFACTDIFGLDELAKGAQGMLGLSRHQIALPPQLSSAFGGSFRKKFAICLPSTPKSDGVMFFGDSPYMFYPSYNTSKAIDVSKRITGYTRLYPNYDRTASPRLRGPLLPGYFVKVTSILVNKKPIPLNTTLLDFHITGQGGSTISTVKPYTILDSSIYKSLVQAFDKEMASSKVAKVAPVAPFKDCYSTKNMLMSGLGLVVPDITFVFENKKDLYWEMFGANSMVEINRDVACFAFVDGGPVGDFYPALETAIEFGTHQLQDYLVQFDIASSRVGFTSSLLLDELVLISFLLCITTLSQAQTSAKPNALILPISKDATTLQYTTHLGMGTPPVQKKVVVDLAEKHLWIDCESGYESSTYKPGYCGTAACSVAKAECVSFCPTPPKPGCNNNTCRVLIENSVRGTVGAVLPGYFVKVTSVLVNKKPIPLNTTLLEFQRTGIGGSTITTVKPYTILDSSIYKSLVQAFDKEMASSKVTKVAPVAPFKDCYSTKNMGMSPLGLAVPDITFVFENKKDVYWEMFGANSMVEINRDVACLAFVDGGPVGPTLEAAIEFGAHQLQDNLVQFDIASSRVGFTSSLLLAAVECSNFKF</sequence>
<dbReference type="FunFam" id="2.40.70.10:FF:000041">
    <property type="entry name" value="Basic 7S globulin"/>
    <property type="match status" value="1"/>
</dbReference>
<evidence type="ECO:0000256" key="3">
    <source>
        <dbReference type="ARBA" id="ARBA00022525"/>
    </source>
</evidence>
<dbReference type="InterPro" id="IPR033121">
    <property type="entry name" value="PEPTIDASE_A1"/>
</dbReference>
<keyword evidence="3" id="KW-0964">Secreted</keyword>
<dbReference type="SUPFAM" id="SSF50630">
    <property type="entry name" value="Acid proteases"/>
    <property type="match status" value="3"/>
</dbReference>
<feature type="chain" id="PRO_5040501514" description="Peptidase A1 domain-containing protein" evidence="5">
    <location>
        <begin position="27"/>
        <end position="750"/>
    </location>
</feature>
<name>A0A9Q0GB40_9ROSI</name>
<dbReference type="OrthoDB" id="1904546at2759"/>
<feature type="signal peptide" evidence="5">
    <location>
        <begin position="1"/>
        <end position="26"/>
    </location>
</feature>
<dbReference type="GO" id="GO:0004190">
    <property type="term" value="F:aspartic-type endopeptidase activity"/>
    <property type="evidence" value="ECO:0007669"/>
    <property type="project" value="InterPro"/>
</dbReference>
<dbReference type="Pfam" id="PF14543">
    <property type="entry name" value="TAXi_N"/>
    <property type="match status" value="2"/>
</dbReference>
<accession>A0A9Q0GB40</accession>
<dbReference type="GO" id="GO:0006508">
    <property type="term" value="P:proteolysis"/>
    <property type="evidence" value="ECO:0007669"/>
    <property type="project" value="InterPro"/>
</dbReference>
<reference evidence="7" key="2">
    <citation type="journal article" date="2023" name="Plants (Basel)">
        <title>Annotation of the Turnera subulata (Passifloraceae) Draft Genome Reveals the S-Locus Evolved after the Divergence of Turneroideae from Passifloroideae in a Stepwise Manner.</title>
        <authorList>
            <person name="Henning P.M."/>
            <person name="Roalson E.H."/>
            <person name="Mir W."/>
            <person name="McCubbin A.G."/>
            <person name="Shore J.S."/>
        </authorList>
    </citation>
    <scope>NUCLEOTIDE SEQUENCE</scope>
    <source>
        <strain evidence="7">F60SS</strain>
    </source>
</reference>
<dbReference type="FunFam" id="2.40.70.10:FF:000045">
    <property type="entry name" value="Basic 7S globulin"/>
    <property type="match status" value="1"/>
</dbReference>
<gene>
    <name evidence="7" type="ORF">Tsubulata_050692</name>
</gene>
<evidence type="ECO:0000313" key="8">
    <source>
        <dbReference type="Proteomes" id="UP001141552"/>
    </source>
</evidence>
<dbReference type="PANTHER" id="PTHR47965">
    <property type="entry name" value="ASPARTYL PROTEASE-RELATED"/>
    <property type="match status" value="1"/>
</dbReference>
<keyword evidence="8" id="KW-1185">Reference proteome</keyword>
<dbReference type="Proteomes" id="UP001141552">
    <property type="component" value="Unassembled WGS sequence"/>
</dbReference>
<keyword evidence="4 5" id="KW-0732">Signal</keyword>
<comment type="caution">
    <text evidence="7">The sequence shown here is derived from an EMBL/GenBank/DDBJ whole genome shotgun (WGS) entry which is preliminary data.</text>
</comment>
<evidence type="ECO:0000256" key="1">
    <source>
        <dbReference type="ARBA" id="ARBA00004239"/>
    </source>
</evidence>
<protein>
    <recommendedName>
        <fullName evidence="6">Peptidase A1 domain-containing protein</fullName>
    </recommendedName>
</protein>
<dbReference type="AlphaFoldDB" id="A0A9Q0GB40"/>
<evidence type="ECO:0000256" key="2">
    <source>
        <dbReference type="ARBA" id="ARBA00007447"/>
    </source>
</evidence>
<dbReference type="InterPro" id="IPR001461">
    <property type="entry name" value="Aspartic_peptidase_A1"/>
</dbReference>
<organism evidence="7 8">
    <name type="scientific">Turnera subulata</name>
    <dbReference type="NCBI Taxonomy" id="218843"/>
    <lineage>
        <taxon>Eukaryota</taxon>
        <taxon>Viridiplantae</taxon>
        <taxon>Streptophyta</taxon>
        <taxon>Embryophyta</taxon>
        <taxon>Tracheophyta</taxon>
        <taxon>Spermatophyta</taxon>
        <taxon>Magnoliopsida</taxon>
        <taxon>eudicotyledons</taxon>
        <taxon>Gunneridae</taxon>
        <taxon>Pentapetalae</taxon>
        <taxon>rosids</taxon>
        <taxon>fabids</taxon>
        <taxon>Malpighiales</taxon>
        <taxon>Passifloraceae</taxon>
        <taxon>Turnera</taxon>
    </lineage>
</organism>
<evidence type="ECO:0000313" key="7">
    <source>
        <dbReference type="EMBL" id="KAJ4846775.1"/>
    </source>
</evidence>
<dbReference type="GO" id="GO:0005576">
    <property type="term" value="C:extracellular region"/>
    <property type="evidence" value="ECO:0007669"/>
    <property type="project" value="UniProtKB-SubCell"/>
</dbReference>
<reference evidence="7" key="1">
    <citation type="submission" date="2022-02" db="EMBL/GenBank/DDBJ databases">
        <authorList>
            <person name="Henning P.M."/>
            <person name="McCubbin A.G."/>
            <person name="Shore J.S."/>
        </authorList>
    </citation>
    <scope>NUCLEOTIDE SEQUENCE</scope>
    <source>
        <strain evidence="7">F60SS</strain>
        <tissue evidence="7">Leaves</tissue>
    </source>
</reference>
<evidence type="ECO:0000256" key="4">
    <source>
        <dbReference type="ARBA" id="ARBA00022729"/>
    </source>
</evidence>
<comment type="similarity">
    <text evidence="2">Belongs to the peptidase A1 family.</text>
</comment>
<feature type="domain" description="Peptidase A1" evidence="6">
    <location>
        <begin position="48"/>
        <end position="437"/>
    </location>
</feature>
<dbReference type="InterPro" id="IPR032861">
    <property type="entry name" value="TAXi_N"/>
</dbReference>
<evidence type="ECO:0000256" key="5">
    <source>
        <dbReference type="SAM" id="SignalP"/>
    </source>
</evidence>
<dbReference type="EMBL" id="JAKUCV010001341">
    <property type="protein sequence ID" value="KAJ4846775.1"/>
    <property type="molecule type" value="Genomic_DNA"/>
</dbReference>
<feature type="non-terminal residue" evidence="7">
    <location>
        <position position="750"/>
    </location>
</feature>
<dbReference type="Pfam" id="PF14541">
    <property type="entry name" value="TAXi_C"/>
    <property type="match status" value="2"/>
</dbReference>
<proteinExistence type="inferred from homology"/>
<dbReference type="PANTHER" id="PTHR47965:SF76">
    <property type="entry name" value="XYLANASE INHIBITOR C-TERMINAL DOMAIN-CONTAINING PROTEIN"/>
    <property type="match status" value="1"/>
</dbReference>